<dbReference type="Gene3D" id="2.170.130.10">
    <property type="entry name" value="TonB-dependent receptor, plug domain"/>
    <property type="match status" value="1"/>
</dbReference>
<dbReference type="PANTHER" id="PTHR30069">
    <property type="entry name" value="TONB-DEPENDENT OUTER MEMBRANE RECEPTOR"/>
    <property type="match status" value="1"/>
</dbReference>
<dbReference type="GO" id="GO:0044718">
    <property type="term" value="P:siderophore transmembrane transport"/>
    <property type="evidence" value="ECO:0007669"/>
    <property type="project" value="TreeGrafter"/>
</dbReference>
<keyword evidence="3" id="KW-0472">Membrane</keyword>
<feature type="non-terminal residue" evidence="6">
    <location>
        <position position="124"/>
    </location>
</feature>
<keyword evidence="1 4" id="KW-0732">Signal</keyword>
<dbReference type="InterPro" id="IPR039426">
    <property type="entry name" value="TonB-dep_rcpt-like"/>
</dbReference>
<dbReference type="GO" id="GO:0009279">
    <property type="term" value="C:cell outer membrane"/>
    <property type="evidence" value="ECO:0007669"/>
    <property type="project" value="UniProtKB-SubCell"/>
</dbReference>
<evidence type="ECO:0000313" key="7">
    <source>
        <dbReference type="Proteomes" id="UP000284006"/>
    </source>
</evidence>
<keyword evidence="2" id="KW-0675">Receptor</keyword>
<gene>
    <name evidence="6" type="ORF">D3872_02095</name>
</gene>
<evidence type="ECO:0000256" key="1">
    <source>
        <dbReference type="ARBA" id="ARBA00022729"/>
    </source>
</evidence>
<accession>A0A418Y7J9</accession>
<protein>
    <recommendedName>
        <fullName evidence="5">TonB-dependent receptor plug domain-containing protein</fullName>
    </recommendedName>
</protein>
<evidence type="ECO:0000313" key="6">
    <source>
        <dbReference type="EMBL" id="RJG26370.1"/>
    </source>
</evidence>
<name>A0A418Y7J9_9BURK</name>
<keyword evidence="7" id="KW-1185">Reference proteome</keyword>
<keyword evidence="3" id="KW-1134">Transmembrane beta strand</keyword>
<reference evidence="6 7" key="1">
    <citation type="submission" date="2018-09" db="EMBL/GenBank/DDBJ databases">
        <authorList>
            <person name="Zhu H."/>
        </authorList>
    </citation>
    <scope>NUCLEOTIDE SEQUENCE [LARGE SCALE GENOMIC DNA]</scope>
    <source>
        <strain evidence="6 7">K1S02-61</strain>
    </source>
</reference>
<dbReference type="AlphaFoldDB" id="A0A418Y7J9"/>
<comment type="subcellular location">
    <subcellularLocation>
        <location evidence="3">Cell outer membrane</location>
        <topology evidence="3">Multi-pass membrane protein</topology>
    </subcellularLocation>
</comment>
<evidence type="ECO:0000256" key="3">
    <source>
        <dbReference type="PROSITE-ProRule" id="PRU01360"/>
    </source>
</evidence>
<organism evidence="6 7">
    <name type="scientific">Massilia cavernae</name>
    <dbReference type="NCBI Taxonomy" id="2320864"/>
    <lineage>
        <taxon>Bacteria</taxon>
        <taxon>Pseudomonadati</taxon>
        <taxon>Pseudomonadota</taxon>
        <taxon>Betaproteobacteria</taxon>
        <taxon>Burkholderiales</taxon>
        <taxon>Oxalobacteraceae</taxon>
        <taxon>Telluria group</taxon>
        <taxon>Massilia</taxon>
    </lineage>
</organism>
<evidence type="ECO:0000259" key="5">
    <source>
        <dbReference type="Pfam" id="PF07715"/>
    </source>
</evidence>
<dbReference type="SUPFAM" id="SSF56935">
    <property type="entry name" value="Porins"/>
    <property type="match status" value="1"/>
</dbReference>
<evidence type="ECO:0000256" key="2">
    <source>
        <dbReference type="ARBA" id="ARBA00023170"/>
    </source>
</evidence>
<feature type="signal peptide" evidence="4">
    <location>
        <begin position="1"/>
        <end position="19"/>
    </location>
</feature>
<keyword evidence="3" id="KW-0812">Transmembrane</keyword>
<keyword evidence="3" id="KW-0813">Transport</keyword>
<dbReference type="InterPro" id="IPR012910">
    <property type="entry name" value="Plug_dom"/>
</dbReference>
<keyword evidence="3" id="KW-0998">Cell outer membrane</keyword>
<sequence length="124" mass="13072">MPLKKTMLCCAVASTTAMAQQAEPVATTQEQPPKLESVVISGTRLPASIRTMPQTVQLIASEEISKQMAVSGNMADILANLVPGISRGTNTGVNTYTSVRGRKPVFLVDGAPITSTLNDTAREV</sequence>
<proteinExistence type="inferred from homology"/>
<comment type="similarity">
    <text evidence="3">Belongs to the TonB-dependent receptor family.</text>
</comment>
<feature type="chain" id="PRO_5019254019" description="TonB-dependent receptor plug domain-containing protein" evidence="4">
    <location>
        <begin position="20"/>
        <end position="124"/>
    </location>
</feature>
<dbReference type="PROSITE" id="PS52016">
    <property type="entry name" value="TONB_DEPENDENT_REC_3"/>
    <property type="match status" value="1"/>
</dbReference>
<dbReference type="Proteomes" id="UP000284006">
    <property type="component" value="Unassembled WGS sequence"/>
</dbReference>
<dbReference type="PANTHER" id="PTHR30069:SF29">
    <property type="entry name" value="HEMOGLOBIN AND HEMOGLOBIN-HAPTOGLOBIN-BINDING PROTEIN 1-RELATED"/>
    <property type="match status" value="1"/>
</dbReference>
<dbReference type="EMBL" id="QYUP01000018">
    <property type="protein sequence ID" value="RJG26370.1"/>
    <property type="molecule type" value="Genomic_DNA"/>
</dbReference>
<feature type="domain" description="TonB-dependent receptor plug" evidence="5">
    <location>
        <begin position="49"/>
        <end position="115"/>
    </location>
</feature>
<evidence type="ECO:0000256" key="4">
    <source>
        <dbReference type="SAM" id="SignalP"/>
    </source>
</evidence>
<comment type="caution">
    <text evidence="6">The sequence shown here is derived from an EMBL/GenBank/DDBJ whole genome shotgun (WGS) entry which is preliminary data.</text>
</comment>
<dbReference type="GO" id="GO:0015344">
    <property type="term" value="F:siderophore uptake transmembrane transporter activity"/>
    <property type="evidence" value="ECO:0007669"/>
    <property type="project" value="TreeGrafter"/>
</dbReference>
<dbReference type="Pfam" id="PF07715">
    <property type="entry name" value="Plug"/>
    <property type="match status" value="1"/>
</dbReference>
<dbReference type="InterPro" id="IPR037066">
    <property type="entry name" value="Plug_dom_sf"/>
</dbReference>